<comment type="caution">
    <text evidence="2">The sequence shown here is derived from an EMBL/GenBank/DDBJ whole genome shotgun (WGS) entry which is preliminary data.</text>
</comment>
<evidence type="ECO:0000256" key="1">
    <source>
        <dbReference type="SAM" id="MobiDB-lite"/>
    </source>
</evidence>
<gene>
    <name evidence="2" type="ORF">DPMN_018203</name>
</gene>
<feature type="region of interest" description="Disordered" evidence="1">
    <location>
        <begin position="34"/>
        <end position="53"/>
    </location>
</feature>
<dbReference type="AlphaFoldDB" id="A0A9D4S732"/>
<proteinExistence type="predicted"/>
<evidence type="ECO:0000313" key="3">
    <source>
        <dbReference type="Proteomes" id="UP000828390"/>
    </source>
</evidence>
<evidence type="ECO:0000313" key="2">
    <source>
        <dbReference type="EMBL" id="KAH3894046.1"/>
    </source>
</evidence>
<dbReference type="EMBL" id="JAIWYP010000001">
    <property type="protein sequence ID" value="KAH3894046.1"/>
    <property type="molecule type" value="Genomic_DNA"/>
</dbReference>
<sequence length="53" mass="6336">MRERESAMTKIRQYDDDGATIRWRECENAMARMRERDSTMTTMRQYDGDSAIV</sequence>
<reference evidence="2" key="1">
    <citation type="journal article" date="2019" name="bioRxiv">
        <title>The Genome of the Zebra Mussel, Dreissena polymorpha: A Resource for Invasive Species Research.</title>
        <authorList>
            <person name="McCartney M.A."/>
            <person name="Auch B."/>
            <person name="Kono T."/>
            <person name="Mallez S."/>
            <person name="Zhang Y."/>
            <person name="Obille A."/>
            <person name="Becker A."/>
            <person name="Abrahante J.E."/>
            <person name="Garbe J."/>
            <person name="Badalamenti J.P."/>
            <person name="Herman A."/>
            <person name="Mangelson H."/>
            <person name="Liachko I."/>
            <person name="Sullivan S."/>
            <person name="Sone E.D."/>
            <person name="Koren S."/>
            <person name="Silverstein K.A.T."/>
            <person name="Beckman K.B."/>
            <person name="Gohl D.M."/>
        </authorList>
    </citation>
    <scope>NUCLEOTIDE SEQUENCE</scope>
    <source>
        <strain evidence="2">Duluth1</strain>
        <tissue evidence="2">Whole animal</tissue>
    </source>
</reference>
<protein>
    <submittedName>
        <fullName evidence="2">Uncharacterized protein</fullName>
    </submittedName>
</protein>
<keyword evidence="3" id="KW-1185">Reference proteome</keyword>
<name>A0A9D4S732_DREPO</name>
<dbReference type="Proteomes" id="UP000828390">
    <property type="component" value="Unassembled WGS sequence"/>
</dbReference>
<organism evidence="2 3">
    <name type="scientific">Dreissena polymorpha</name>
    <name type="common">Zebra mussel</name>
    <name type="synonym">Mytilus polymorpha</name>
    <dbReference type="NCBI Taxonomy" id="45954"/>
    <lineage>
        <taxon>Eukaryota</taxon>
        <taxon>Metazoa</taxon>
        <taxon>Spiralia</taxon>
        <taxon>Lophotrochozoa</taxon>
        <taxon>Mollusca</taxon>
        <taxon>Bivalvia</taxon>
        <taxon>Autobranchia</taxon>
        <taxon>Heteroconchia</taxon>
        <taxon>Euheterodonta</taxon>
        <taxon>Imparidentia</taxon>
        <taxon>Neoheterodontei</taxon>
        <taxon>Myida</taxon>
        <taxon>Dreissenoidea</taxon>
        <taxon>Dreissenidae</taxon>
        <taxon>Dreissena</taxon>
    </lineage>
</organism>
<reference evidence="2" key="2">
    <citation type="submission" date="2020-11" db="EMBL/GenBank/DDBJ databases">
        <authorList>
            <person name="McCartney M.A."/>
            <person name="Auch B."/>
            <person name="Kono T."/>
            <person name="Mallez S."/>
            <person name="Becker A."/>
            <person name="Gohl D.M."/>
            <person name="Silverstein K.A.T."/>
            <person name="Koren S."/>
            <person name="Bechman K.B."/>
            <person name="Herman A."/>
            <person name="Abrahante J.E."/>
            <person name="Garbe J."/>
        </authorList>
    </citation>
    <scope>NUCLEOTIDE SEQUENCE</scope>
    <source>
        <strain evidence="2">Duluth1</strain>
        <tissue evidence="2">Whole animal</tissue>
    </source>
</reference>
<accession>A0A9D4S732</accession>